<gene>
    <name evidence="1" type="ORF">GPECTOR_1g448</name>
</gene>
<dbReference type="Proteomes" id="UP000075714">
    <property type="component" value="Unassembled WGS sequence"/>
</dbReference>
<organism evidence="1 2">
    <name type="scientific">Gonium pectorale</name>
    <name type="common">Green alga</name>
    <dbReference type="NCBI Taxonomy" id="33097"/>
    <lineage>
        <taxon>Eukaryota</taxon>
        <taxon>Viridiplantae</taxon>
        <taxon>Chlorophyta</taxon>
        <taxon>core chlorophytes</taxon>
        <taxon>Chlorophyceae</taxon>
        <taxon>CS clade</taxon>
        <taxon>Chlamydomonadales</taxon>
        <taxon>Volvocaceae</taxon>
        <taxon>Gonium</taxon>
    </lineage>
</organism>
<protein>
    <recommendedName>
        <fullName evidence="3">Tyr recombinase domain-containing protein</fullName>
    </recommendedName>
</protein>
<comment type="caution">
    <text evidence="1">The sequence shown here is derived from an EMBL/GenBank/DDBJ whole genome shotgun (WGS) entry which is preliminary data.</text>
</comment>
<keyword evidence="2" id="KW-1185">Reference proteome</keyword>
<dbReference type="EMBL" id="LSYV01000002">
    <property type="protein sequence ID" value="KXZ56500.1"/>
    <property type="molecule type" value="Genomic_DNA"/>
</dbReference>
<sequence length="100" mass="11118">MSARTKYVLRPLVPSHKSFRNAPLTSNALGNRLHDHLVVAGLYEGDACHSFRRGSLQAAHARGATREELKAKAQIATESVLDLYLDRTAHLTGRNTRRRA</sequence>
<dbReference type="OrthoDB" id="556720at2759"/>
<dbReference type="AlphaFoldDB" id="A0A150H4J4"/>
<evidence type="ECO:0008006" key="3">
    <source>
        <dbReference type="Google" id="ProtNLM"/>
    </source>
</evidence>
<reference evidence="2" key="1">
    <citation type="journal article" date="2016" name="Nat. Commun.">
        <title>The Gonium pectorale genome demonstrates co-option of cell cycle regulation during the evolution of multicellularity.</title>
        <authorList>
            <person name="Hanschen E.R."/>
            <person name="Marriage T.N."/>
            <person name="Ferris P.J."/>
            <person name="Hamaji T."/>
            <person name="Toyoda A."/>
            <person name="Fujiyama A."/>
            <person name="Neme R."/>
            <person name="Noguchi H."/>
            <person name="Minakuchi Y."/>
            <person name="Suzuki M."/>
            <person name="Kawai-Toyooka H."/>
            <person name="Smith D.R."/>
            <person name="Sparks H."/>
            <person name="Anderson J."/>
            <person name="Bakaric R."/>
            <person name="Luria V."/>
            <person name="Karger A."/>
            <person name="Kirschner M.W."/>
            <person name="Durand P.M."/>
            <person name="Michod R.E."/>
            <person name="Nozaki H."/>
            <person name="Olson B.J."/>
        </authorList>
    </citation>
    <scope>NUCLEOTIDE SEQUENCE [LARGE SCALE GENOMIC DNA]</scope>
    <source>
        <strain evidence="2">NIES-2863</strain>
    </source>
</reference>
<evidence type="ECO:0000313" key="2">
    <source>
        <dbReference type="Proteomes" id="UP000075714"/>
    </source>
</evidence>
<proteinExistence type="predicted"/>
<name>A0A150H4J4_GONPE</name>
<accession>A0A150H4J4</accession>
<evidence type="ECO:0000313" key="1">
    <source>
        <dbReference type="EMBL" id="KXZ56500.1"/>
    </source>
</evidence>